<keyword evidence="6 9" id="KW-0418">Kinase</keyword>
<reference evidence="12 13" key="1">
    <citation type="submission" date="2024-02" db="EMBL/GenBank/DDBJ databases">
        <title>de novo genome assembly of Solanum bulbocastanum strain 11H21.</title>
        <authorList>
            <person name="Hosaka A.J."/>
        </authorList>
    </citation>
    <scope>NUCLEOTIDE SEQUENCE [LARGE SCALE GENOMIC DNA]</scope>
    <source>
        <tissue evidence="12">Young leaves</tissue>
    </source>
</reference>
<feature type="domain" description="Hexokinase N-terminal" evidence="10">
    <location>
        <begin position="22"/>
        <end position="75"/>
    </location>
</feature>
<evidence type="ECO:0000256" key="3">
    <source>
        <dbReference type="ARBA" id="ARBA00009225"/>
    </source>
</evidence>
<keyword evidence="8 9" id="KW-0324">Glycolysis</keyword>
<keyword evidence="7 9" id="KW-0067">ATP-binding</keyword>
<feature type="domain" description="Hexokinase C-terminal" evidence="11">
    <location>
        <begin position="146"/>
        <end position="256"/>
    </location>
</feature>
<gene>
    <name evidence="12" type="ORF">RDI58_005972</name>
</gene>
<keyword evidence="4 9" id="KW-0808">Transferase</keyword>
<evidence type="ECO:0000259" key="10">
    <source>
        <dbReference type="Pfam" id="PF00349"/>
    </source>
</evidence>
<evidence type="ECO:0000259" key="11">
    <source>
        <dbReference type="Pfam" id="PF03727"/>
    </source>
</evidence>
<dbReference type="InterPro" id="IPR022673">
    <property type="entry name" value="Hexokinase_C"/>
</dbReference>
<dbReference type="Gene3D" id="3.30.420.40">
    <property type="match status" value="1"/>
</dbReference>
<evidence type="ECO:0000256" key="1">
    <source>
        <dbReference type="ARBA" id="ARBA00004921"/>
    </source>
</evidence>
<comment type="pathway">
    <text evidence="1">Carbohydrate degradation.</text>
</comment>
<evidence type="ECO:0000256" key="6">
    <source>
        <dbReference type="ARBA" id="ARBA00022777"/>
    </source>
</evidence>
<dbReference type="InterPro" id="IPR043129">
    <property type="entry name" value="ATPase_NBD"/>
</dbReference>
<dbReference type="InterPro" id="IPR022672">
    <property type="entry name" value="Hexokinase_N"/>
</dbReference>
<dbReference type="Proteomes" id="UP001371456">
    <property type="component" value="Unassembled WGS sequence"/>
</dbReference>
<dbReference type="GO" id="GO:0004396">
    <property type="term" value="F:hexokinase activity"/>
    <property type="evidence" value="ECO:0007669"/>
    <property type="project" value="UniProtKB-UniRule"/>
</dbReference>
<dbReference type="PANTHER" id="PTHR19443">
    <property type="entry name" value="HEXOKINASE"/>
    <property type="match status" value="1"/>
</dbReference>
<dbReference type="GO" id="GO:0005524">
    <property type="term" value="F:ATP binding"/>
    <property type="evidence" value="ECO:0007669"/>
    <property type="project" value="UniProtKB-UniRule"/>
</dbReference>
<evidence type="ECO:0000256" key="5">
    <source>
        <dbReference type="ARBA" id="ARBA00022741"/>
    </source>
</evidence>
<accession>A0AAN8U0X0</accession>
<protein>
    <recommendedName>
        <fullName evidence="9">Phosphotransferase</fullName>
        <ecNumber evidence="9">2.7.1.-</ecNumber>
    </recommendedName>
</protein>
<dbReference type="GO" id="GO:0006096">
    <property type="term" value="P:glycolytic process"/>
    <property type="evidence" value="ECO:0007669"/>
    <property type="project" value="UniProtKB-KW"/>
</dbReference>
<evidence type="ECO:0000256" key="2">
    <source>
        <dbReference type="ARBA" id="ARBA00005028"/>
    </source>
</evidence>
<evidence type="ECO:0000313" key="12">
    <source>
        <dbReference type="EMBL" id="KAK6798270.1"/>
    </source>
</evidence>
<keyword evidence="5 9" id="KW-0547">Nucleotide-binding</keyword>
<dbReference type="Gene3D" id="3.40.367.20">
    <property type="match status" value="1"/>
</dbReference>
<evidence type="ECO:0000313" key="13">
    <source>
        <dbReference type="Proteomes" id="UP001371456"/>
    </source>
</evidence>
<comment type="pathway">
    <text evidence="2">Carbohydrate metabolism; hexose metabolism.</text>
</comment>
<evidence type="ECO:0000256" key="7">
    <source>
        <dbReference type="ARBA" id="ARBA00022840"/>
    </source>
</evidence>
<evidence type="ECO:0000256" key="9">
    <source>
        <dbReference type="RuleBase" id="RU362007"/>
    </source>
</evidence>
<evidence type="ECO:0000256" key="8">
    <source>
        <dbReference type="ARBA" id="ARBA00023152"/>
    </source>
</evidence>
<dbReference type="Pfam" id="PF03727">
    <property type="entry name" value="Hexokinase_2"/>
    <property type="match status" value="1"/>
</dbReference>
<dbReference type="GO" id="GO:0005739">
    <property type="term" value="C:mitochondrion"/>
    <property type="evidence" value="ECO:0007669"/>
    <property type="project" value="TreeGrafter"/>
</dbReference>
<sequence>MKKDVVVLAAVTTVSTVVAVVLLMQARLTASQSALRMLPSCLPSPPNGDEKCLFYGINLRGTNFIIVQARLGGRNAPMSRIGGRSEPISNLYRQEIPIPPNIIEVPEVAASKETTITWKDSLLGDAAGNKLLNEINVAMEKHSVDKRVFALAINSQWGNFRSSHLPITEFDTSLDAESSYPGNQIFEKLISGTYLGETVRRVLLKMAQESALFGDTVPPNLAIPYSLRSPDMAAMHQDTSEDYEIIDEKLAEIFEVGQL</sequence>
<dbReference type="InterPro" id="IPR001312">
    <property type="entry name" value="Hexokinase"/>
</dbReference>
<dbReference type="PROSITE" id="PS51748">
    <property type="entry name" value="HEXOKINASE_2"/>
    <property type="match status" value="1"/>
</dbReference>
<dbReference type="PANTHER" id="PTHR19443:SF18">
    <property type="entry name" value="HEXOKINASE-LIKE 2 PROTEIN-RELATED"/>
    <property type="match status" value="1"/>
</dbReference>
<keyword evidence="13" id="KW-1185">Reference proteome</keyword>
<organism evidence="12 13">
    <name type="scientific">Solanum bulbocastanum</name>
    <name type="common">Wild potato</name>
    <dbReference type="NCBI Taxonomy" id="147425"/>
    <lineage>
        <taxon>Eukaryota</taxon>
        <taxon>Viridiplantae</taxon>
        <taxon>Streptophyta</taxon>
        <taxon>Embryophyta</taxon>
        <taxon>Tracheophyta</taxon>
        <taxon>Spermatophyta</taxon>
        <taxon>Magnoliopsida</taxon>
        <taxon>eudicotyledons</taxon>
        <taxon>Gunneridae</taxon>
        <taxon>Pentapetalae</taxon>
        <taxon>asterids</taxon>
        <taxon>lamiids</taxon>
        <taxon>Solanales</taxon>
        <taxon>Solanaceae</taxon>
        <taxon>Solanoideae</taxon>
        <taxon>Solaneae</taxon>
        <taxon>Solanum</taxon>
    </lineage>
</organism>
<dbReference type="EMBL" id="JBANQN010000002">
    <property type="protein sequence ID" value="KAK6798270.1"/>
    <property type="molecule type" value="Genomic_DNA"/>
</dbReference>
<dbReference type="Pfam" id="PF00349">
    <property type="entry name" value="Hexokinase_1"/>
    <property type="match status" value="1"/>
</dbReference>
<dbReference type="AlphaFoldDB" id="A0AAN8U0X0"/>
<comment type="similarity">
    <text evidence="3 9">Belongs to the hexokinase family.</text>
</comment>
<dbReference type="GO" id="GO:0001678">
    <property type="term" value="P:intracellular glucose homeostasis"/>
    <property type="evidence" value="ECO:0007669"/>
    <property type="project" value="InterPro"/>
</dbReference>
<dbReference type="GO" id="GO:0005536">
    <property type="term" value="F:D-glucose binding"/>
    <property type="evidence" value="ECO:0007669"/>
    <property type="project" value="InterPro"/>
</dbReference>
<proteinExistence type="inferred from homology"/>
<dbReference type="SUPFAM" id="SSF53067">
    <property type="entry name" value="Actin-like ATPase domain"/>
    <property type="match status" value="2"/>
</dbReference>
<dbReference type="GO" id="GO:0005829">
    <property type="term" value="C:cytosol"/>
    <property type="evidence" value="ECO:0007669"/>
    <property type="project" value="TreeGrafter"/>
</dbReference>
<dbReference type="EC" id="2.7.1.-" evidence="9"/>
<evidence type="ECO:0000256" key="4">
    <source>
        <dbReference type="ARBA" id="ARBA00022679"/>
    </source>
</evidence>
<name>A0AAN8U0X0_SOLBU</name>
<comment type="caution">
    <text evidence="12">The sequence shown here is derived from an EMBL/GenBank/DDBJ whole genome shotgun (WGS) entry which is preliminary data.</text>
</comment>